<gene>
    <name evidence="1" type="ORF">HKX02_22150</name>
</gene>
<dbReference type="AlphaFoldDB" id="A0A849KVI7"/>
<protein>
    <submittedName>
        <fullName evidence="1">Uncharacterized protein</fullName>
    </submittedName>
</protein>
<accession>A0A849KVI7</accession>
<sequence length="168" mass="18996">MKFLRLLRRISQEKTGTMDTASVIKDSDRFYESVFAKVEKYFGVSLDPDTISSIIGFSAGGPVSLRANQQKRFYLTRELAMYEAQLPSSDGALRYEFMTEGHFSEETARTLLTALGNLTQNSILGKGHTIDLTSVFGSVEPFIVRLDLAKWFSFEKKNFAIYRVVPIN</sequence>
<dbReference type="Proteomes" id="UP000574931">
    <property type="component" value="Unassembled WGS sequence"/>
</dbReference>
<dbReference type="RefSeq" id="WP_171319345.1">
    <property type="nucleotide sequence ID" value="NZ_JABFCY010000017.1"/>
</dbReference>
<name>A0A849KVI7_9HYPH</name>
<comment type="caution">
    <text evidence="1">The sequence shown here is derived from an EMBL/GenBank/DDBJ whole genome shotgun (WGS) entry which is preliminary data.</text>
</comment>
<proteinExistence type="predicted"/>
<keyword evidence="2" id="KW-1185">Reference proteome</keyword>
<reference evidence="1 2" key="1">
    <citation type="submission" date="2020-05" db="EMBL/GenBank/DDBJ databases">
        <title>Draft Genome Sequence of Ochrobactrum soli Isolated from Stable Fly Gut.</title>
        <authorList>
            <person name="Pileggi M.T."/>
            <person name="Vazhakkala L.J."/>
            <person name="Wong C.N."/>
        </authorList>
    </citation>
    <scope>NUCLEOTIDE SEQUENCE [LARGE SCALE GENOMIC DNA]</scope>
    <source>
        <strain evidence="1 2">MTP-C0764</strain>
    </source>
</reference>
<evidence type="ECO:0000313" key="2">
    <source>
        <dbReference type="Proteomes" id="UP000574931"/>
    </source>
</evidence>
<organism evidence="1 2">
    <name type="scientific">Ochrobactrum soli</name>
    <dbReference type="NCBI Taxonomy" id="2448455"/>
    <lineage>
        <taxon>Bacteria</taxon>
        <taxon>Pseudomonadati</taxon>
        <taxon>Pseudomonadota</taxon>
        <taxon>Alphaproteobacteria</taxon>
        <taxon>Hyphomicrobiales</taxon>
        <taxon>Brucellaceae</taxon>
        <taxon>Brucella/Ochrobactrum group</taxon>
        <taxon>Ochrobactrum</taxon>
    </lineage>
</organism>
<evidence type="ECO:0000313" key="1">
    <source>
        <dbReference type="EMBL" id="NNU62939.1"/>
    </source>
</evidence>
<dbReference type="EMBL" id="JABFCY010000017">
    <property type="protein sequence ID" value="NNU62939.1"/>
    <property type="molecule type" value="Genomic_DNA"/>
</dbReference>